<name>A0A433T3T5_ELYCH</name>
<sequence length="145" mass="16097">MELLLTPHFSAYKTKPWILLDYKFVVVLLCYTVIHSVIYLPGANGYTPGANGYSPSARSFFHRYHDSPVRLSSGGHVITSTLDGQGSHYNTVTAEFTAFGKHFVLDLSLNRQLISGAFVQKVFHGTNQHSSSGVEDVFHSRVPHT</sequence>
<dbReference type="Proteomes" id="UP000271974">
    <property type="component" value="Unassembled WGS sequence"/>
</dbReference>
<dbReference type="AlphaFoldDB" id="A0A433T3T5"/>
<evidence type="ECO:0000313" key="4">
    <source>
        <dbReference type="Proteomes" id="UP000271974"/>
    </source>
</evidence>
<proteinExistence type="predicted"/>
<feature type="non-terminal residue" evidence="3">
    <location>
        <position position="145"/>
    </location>
</feature>
<accession>A0A433T3T5</accession>
<evidence type="ECO:0000313" key="3">
    <source>
        <dbReference type="EMBL" id="RUS76180.1"/>
    </source>
</evidence>
<keyword evidence="1" id="KW-1015">Disulfide bond</keyword>
<keyword evidence="4" id="KW-1185">Reference proteome</keyword>
<evidence type="ECO:0000256" key="1">
    <source>
        <dbReference type="ARBA" id="ARBA00023157"/>
    </source>
</evidence>
<dbReference type="InterPro" id="IPR002870">
    <property type="entry name" value="Peptidase_M12B_N"/>
</dbReference>
<feature type="domain" description="Peptidase M12B propeptide" evidence="2">
    <location>
        <begin position="68"/>
        <end position="131"/>
    </location>
</feature>
<gene>
    <name evidence="3" type="ORF">EGW08_016058</name>
</gene>
<dbReference type="EMBL" id="RQTK01000682">
    <property type="protein sequence ID" value="RUS76180.1"/>
    <property type="molecule type" value="Genomic_DNA"/>
</dbReference>
<protein>
    <recommendedName>
        <fullName evidence="2">Peptidase M12B propeptide domain-containing protein</fullName>
    </recommendedName>
</protein>
<reference evidence="3 4" key="1">
    <citation type="submission" date="2019-01" db="EMBL/GenBank/DDBJ databases">
        <title>A draft genome assembly of the solar-powered sea slug Elysia chlorotica.</title>
        <authorList>
            <person name="Cai H."/>
            <person name="Li Q."/>
            <person name="Fang X."/>
            <person name="Li J."/>
            <person name="Curtis N.E."/>
            <person name="Altenburger A."/>
            <person name="Shibata T."/>
            <person name="Feng M."/>
            <person name="Maeda T."/>
            <person name="Schwartz J.A."/>
            <person name="Shigenobu S."/>
            <person name="Lundholm N."/>
            <person name="Nishiyama T."/>
            <person name="Yang H."/>
            <person name="Hasebe M."/>
            <person name="Li S."/>
            <person name="Pierce S.K."/>
            <person name="Wang J."/>
        </authorList>
    </citation>
    <scope>NUCLEOTIDE SEQUENCE [LARGE SCALE GENOMIC DNA]</scope>
    <source>
        <strain evidence="3">EC2010</strain>
        <tissue evidence="3">Whole organism of an adult</tissue>
    </source>
</reference>
<dbReference type="Pfam" id="PF01562">
    <property type="entry name" value="Pep_M12B_propep"/>
    <property type="match status" value="1"/>
</dbReference>
<evidence type="ECO:0000259" key="2">
    <source>
        <dbReference type="Pfam" id="PF01562"/>
    </source>
</evidence>
<organism evidence="3 4">
    <name type="scientific">Elysia chlorotica</name>
    <name type="common">Eastern emerald elysia</name>
    <name type="synonym">Sea slug</name>
    <dbReference type="NCBI Taxonomy" id="188477"/>
    <lineage>
        <taxon>Eukaryota</taxon>
        <taxon>Metazoa</taxon>
        <taxon>Spiralia</taxon>
        <taxon>Lophotrochozoa</taxon>
        <taxon>Mollusca</taxon>
        <taxon>Gastropoda</taxon>
        <taxon>Heterobranchia</taxon>
        <taxon>Euthyneura</taxon>
        <taxon>Panpulmonata</taxon>
        <taxon>Sacoglossa</taxon>
        <taxon>Placobranchoidea</taxon>
        <taxon>Plakobranchidae</taxon>
        <taxon>Elysia</taxon>
    </lineage>
</organism>
<comment type="caution">
    <text evidence="3">The sequence shown here is derived from an EMBL/GenBank/DDBJ whole genome shotgun (WGS) entry which is preliminary data.</text>
</comment>